<evidence type="ECO:0000313" key="1">
    <source>
        <dbReference type="EMBL" id="APH04932.1"/>
    </source>
</evidence>
<dbReference type="RefSeq" id="WP_072579727.1">
    <property type="nucleotide sequence ID" value="NZ_CP016020.1"/>
</dbReference>
<accession>A0A1L3MRI1</accession>
<dbReference type="AlphaFoldDB" id="A0A1L3MRI1"/>
<protein>
    <submittedName>
        <fullName evidence="1">Uncharacterized protein</fullName>
    </submittedName>
</protein>
<proteinExistence type="predicted"/>
<sequence>MNSTILALKNFERAYLELVRIFDKEINELKSINNYPFEKSFDEYDISKWINNSIQEIEHGRGYKEPTNLVSNGESENELIKWIKTPNEFVGKGEDGTPYVVLCNGCGYVQNLNENEECCEGYSFRFEPLNI</sequence>
<evidence type="ECO:0000313" key="2">
    <source>
        <dbReference type="Proteomes" id="UP000181936"/>
    </source>
</evidence>
<dbReference type="EMBL" id="CP016020">
    <property type="protein sequence ID" value="APH04932.1"/>
    <property type="molecule type" value="Genomic_DNA"/>
</dbReference>
<organism evidence="1 2">
    <name type="scientific">Bacillus weihaiensis</name>
    <dbReference type="NCBI Taxonomy" id="1547283"/>
    <lineage>
        <taxon>Bacteria</taxon>
        <taxon>Bacillati</taxon>
        <taxon>Bacillota</taxon>
        <taxon>Bacilli</taxon>
        <taxon>Bacillales</taxon>
        <taxon>Bacillaceae</taxon>
        <taxon>Bacillus</taxon>
    </lineage>
</organism>
<gene>
    <name evidence="1" type="ORF">A9C19_09320</name>
</gene>
<dbReference type="Proteomes" id="UP000181936">
    <property type="component" value="Chromosome"/>
</dbReference>
<name>A0A1L3MRI1_9BACI</name>
<keyword evidence="2" id="KW-1185">Reference proteome</keyword>
<dbReference type="STRING" id="1547283.A9C19_09320"/>
<reference evidence="1 2" key="1">
    <citation type="journal article" date="2016" name="Sci. Rep.">
        <title>Complete genome sequence and transcriptomic analysis of a novel marine strain Bacillus weihaiensis reveals the mechanism of brown algae degradation.</title>
        <authorList>
            <person name="Zhu Y."/>
            <person name="Chen P."/>
            <person name="Bao Y."/>
            <person name="Men Y."/>
            <person name="Zeng Y."/>
            <person name="Yang J."/>
            <person name="Sun J."/>
            <person name="Sun Y."/>
        </authorList>
    </citation>
    <scope>NUCLEOTIDE SEQUENCE [LARGE SCALE GENOMIC DNA]</scope>
    <source>
        <strain evidence="1 2">Alg07</strain>
    </source>
</reference>
<dbReference type="KEGG" id="bwh:A9C19_09320"/>